<reference evidence="1" key="2">
    <citation type="journal article" date="2021" name="PeerJ">
        <title>Extensive microbial diversity within the chicken gut microbiome revealed by metagenomics and culture.</title>
        <authorList>
            <person name="Gilroy R."/>
            <person name="Ravi A."/>
            <person name="Getino M."/>
            <person name="Pursley I."/>
            <person name="Horton D.L."/>
            <person name="Alikhan N.F."/>
            <person name="Baker D."/>
            <person name="Gharbi K."/>
            <person name="Hall N."/>
            <person name="Watson M."/>
            <person name="Adriaenssens E.M."/>
            <person name="Foster-Nyarko E."/>
            <person name="Jarju S."/>
            <person name="Secka A."/>
            <person name="Antonio M."/>
            <person name="Oren A."/>
            <person name="Chaudhuri R.R."/>
            <person name="La Ragione R."/>
            <person name="Hildebrand F."/>
            <person name="Pallen M.J."/>
        </authorList>
    </citation>
    <scope>NUCLEOTIDE SEQUENCE</scope>
    <source>
        <strain evidence="1">6276</strain>
    </source>
</reference>
<organism evidence="1 2">
    <name type="scientific">Candidatus Scatousia excrementigallinarum</name>
    <dbReference type="NCBI Taxonomy" id="2840935"/>
    <lineage>
        <taxon>Bacteria</taxon>
        <taxon>Candidatus Scatousia</taxon>
    </lineage>
</organism>
<dbReference type="Proteomes" id="UP000823928">
    <property type="component" value="Unassembled WGS sequence"/>
</dbReference>
<sequence length="45" mass="5263">MITKTPECEIQSEISMQDLSVVSMEVPIQKMFDEFMVFISKTDFE</sequence>
<gene>
    <name evidence="1" type="ORF">IAC10_14200</name>
</gene>
<dbReference type="EMBL" id="DVIU01000288">
    <property type="protein sequence ID" value="HIS37753.1"/>
    <property type="molecule type" value="Genomic_DNA"/>
</dbReference>
<reference evidence="1" key="1">
    <citation type="submission" date="2020-10" db="EMBL/GenBank/DDBJ databases">
        <authorList>
            <person name="Gilroy R."/>
        </authorList>
    </citation>
    <scope>NUCLEOTIDE SEQUENCE</scope>
    <source>
        <strain evidence="1">6276</strain>
    </source>
</reference>
<protein>
    <submittedName>
        <fullName evidence="1">Uncharacterized protein</fullName>
    </submittedName>
</protein>
<evidence type="ECO:0000313" key="1">
    <source>
        <dbReference type="EMBL" id="HIS37753.1"/>
    </source>
</evidence>
<dbReference type="AlphaFoldDB" id="A0A9D1F1C2"/>
<accession>A0A9D1F1C2</accession>
<comment type="caution">
    <text evidence="1">The sequence shown here is derived from an EMBL/GenBank/DDBJ whole genome shotgun (WGS) entry which is preliminary data.</text>
</comment>
<name>A0A9D1F1C2_9BACT</name>
<proteinExistence type="predicted"/>
<evidence type="ECO:0000313" key="2">
    <source>
        <dbReference type="Proteomes" id="UP000823928"/>
    </source>
</evidence>